<dbReference type="NCBIfam" id="NF005555">
    <property type="entry name" value="PRK07220.1"/>
    <property type="match status" value="1"/>
</dbReference>
<name>A0A1F2P8G1_9EURY</name>
<dbReference type="InterPro" id="IPR005739">
    <property type="entry name" value="TopoI_arch"/>
</dbReference>
<evidence type="ECO:0000256" key="12">
    <source>
        <dbReference type="HAMAP-Rule" id="MF_00952"/>
    </source>
</evidence>
<keyword evidence="6" id="KW-0863">Zinc-finger</keyword>
<evidence type="ECO:0000256" key="9">
    <source>
        <dbReference type="ARBA" id="ARBA00023029"/>
    </source>
</evidence>
<dbReference type="InterPro" id="IPR006171">
    <property type="entry name" value="TOPRIM_dom"/>
</dbReference>
<reference evidence="15" key="1">
    <citation type="submission" date="2016-05" db="EMBL/GenBank/DDBJ databases">
        <title>Microbial consortia oxidize butane by reversing methanogenesis.</title>
        <authorList>
            <person name="Laso-Perez R."/>
            <person name="Richter M."/>
            <person name="Wegener G."/>
            <person name="Musat F."/>
        </authorList>
    </citation>
    <scope>NUCLEOTIDE SEQUENCE [LARGE SCALE GENOMIC DNA]</scope>
    <source>
        <strain evidence="15">BOX2</strain>
    </source>
</reference>
<organism evidence="15 16">
    <name type="scientific">Candidatus Syntropharchaeum caldarium</name>
    <dbReference type="NCBI Taxonomy" id="1838285"/>
    <lineage>
        <taxon>Archaea</taxon>
        <taxon>Methanobacteriati</taxon>
        <taxon>Methanobacteriota</taxon>
        <taxon>Stenosarchaea group</taxon>
        <taxon>Methanomicrobia</taxon>
        <taxon>Methanosarcinales</taxon>
        <taxon>ANME-2 cluster</taxon>
        <taxon>Candidatus Syntropharchaeum</taxon>
    </lineage>
</organism>
<dbReference type="InterPro" id="IPR013826">
    <property type="entry name" value="Topo_IA_cen_sub3"/>
</dbReference>
<dbReference type="EC" id="5.6.2.1" evidence="12"/>
<dbReference type="InterPro" id="IPR013497">
    <property type="entry name" value="Topo_IA_cen"/>
</dbReference>
<dbReference type="CDD" id="cd03362">
    <property type="entry name" value="TOPRIM_TopoIA_TopoIII"/>
    <property type="match status" value="1"/>
</dbReference>
<evidence type="ECO:0000313" key="15">
    <source>
        <dbReference type="EMBL" id="OFV67687.1"/>
    </source>
</evidence>
<dbReference type="GO" id="GO:0005694">
    <property type="term" value="C:chromosome"/>
    <property type="evidence" value="ECO:0007669"/>
    <property type="project" value="InterPro"/>
</dbReference>
<dbReference type="InterPro" id="IPR023405">
    <property type="entry name" value="Topo_IA_core_domain"/>
</dbReference>
<feature type="site" description="Interaction with DNA" evidence="12">
    <location>
        <position position="162"/>
    </location>
</feature>
<dbReference type="NCBIfam" id="TIGR01057">
    <property type="entry name" value="topA_arch"/>
    <property type="match status" value="1"/>
</dbReference>
<dbReference type="GO" id="GO:0006265">
    <property type="term" value="P:DNA topological change"/>
    <property type="evidence" value="ECO:0007669"/>
    <property type="project" value="UniProtKB-UniRule"/>
</dbReference>
<keyword evidence="9 12" id="KW-0799">Topoisomerase</keyword>
<dbReference type="SMART" id="SM00493">
    <property type="entry name" value="TOPRIM"/>
    <property type="match status" value="1"/>
</dbReference>
<dbReference type="Pfam" id="PF01131">
    <property type="entry name" value="Topoisom_bac"/>
    <property type="match status" value="1"/>
</dbReference>
<evidence type="ECO:0000313" key="16">
    <source>
        <dbReference type="Proteomes" id="UP000186940"/>
    </source>
</evidence>
<dbReference type="GO" id="GO:0006281">
    <property type="term" value="P:DNA repair"/>
    <property type="evidence" value="ECO:0007669"/>
    <property type="project" value="TreeGrafter"/>
</dbReference>
<comment type="similarity">
    <text evidence="3 12">Belongs to the type IA topoisomerase family.</text>
</comment>
<dbReference type="InterPro" id="IPR003602">
    <property type="entry name" value="Topo_IA_DNA-bd_dom"/>
</dbReference>
<proteinExistence type="inferred from homology"/>
<protein>
    <recommendedName>
        <fullName evidence="12">DNA topoisomerase 1</fullName>
        <ecNumber evidence="12">5.6.2.1</ecNumber>
    </recommendedName>
    <alternativeName>
        <fullName evidence="12">DNA topoisomerase I</fullName>
    </alternativeName>
</protein>
<feature type="region of interest" description="Interaction with DNA" evidence="12">
    <location>
        <begin position="190"/>
        <end position="195"/>
    </location>
</feature>
<keyword evidence="10 12" id="KW-0238">DNA-binding</keyword>
<evidence type="ECO:0000256" key="5">
    <source>
        <dbReference type="ARBA" id="ARBA00022737"/>
    </source>
</evidence>
<dbReference type="InterPro" id="IPR000380">
    <property type="entry name" value="Topo_IA"/>
</dbReference>
<dbReference type="InterPro" id="IPR034144">
    <property type="entry name" value="TOPRIM_TopoIII"/>
</dbReference>
<dbReference type="GO" id="GO:0003917">
    <property type="term" value="F:DNA topoisomerase type I (single strand cut, ATP-independent) activity"/>
    <property type="evidence" value="ECO:0007669"/>
    <property type="project" value="UniProtKB-UniRule"/>
</dbReference>
<evidence type="ECO:0000256" key="2">
    <source>
        <dbReference type="ARBA" id="ARBA00001946"/>
    </source>
</evidence>
<evidence type="ECO:0000256" key="11">
    <source>
        <dbReference type="ARBA" id="ARBA00023235"/>
    </source>
</evidence>
<feature type="site" description="Interaction with DNA" evidence="12">
    <location>
        <position position="309"/>
    </location>
</feature>
<sequence>MRYIITEKHNTAKRISEILSGGKAKQKRIKGANLFYINEDLAVIGLSGHIIGVDFPPQYSRWEEVDAASLVNAEIVTTPLNDKIISLLKEIAPEADEVTIATDFDREGELIGLEALKIIKEQNESVRVNRARYSAITKQEIEKAFSNLVELDYNLAHSAETRQIIDLVWGASLTRFISLVSRSLGSNFLSAGRVQSPTLALLVDREREIESFVPTPYWEIHAKFDGFEAKHAKNRFLEHDEVEKCLKKLEGAKEGRVTDIKKKKKVDRPPIPFNTTEFLRAASSIGFSAANAMRIAETLYVNGFISYPRTDNTVYPESIDLRGIVALFKKGVFKEEAKKLLAKNELKPSRGKKETTDHPPIYPVSYVAKSDLKEDEWKIYELVVRRFFATLAEPAQWLTMGVKIDIKDEPFKVNGAIIEEYGWRAFYPYLKIEERILPQLSVGDLLNLIEIAVLEKETKPPSRYGQGRLIKKMEELGLGTKSTRHETISKLYSRAYIVGNPMKPTRKAYGVIDALEKYASMITDPEMTRMLEEAMDRIADGNVSEEEIIGESRKILNQIFEDLKSNEEAIATTIKEGMRADMVVGECPDCGKELIIRRSRRGSRFVGCSGYPDCTYSLPLPKTGKIIVTGEVCKEHGNMSKLRIINKGKRPWDLGCPLCNFMAWQDSKKKENDETNHDEGGN</sequence>
<dbReference type="CDD" id="cd00186">
    <property type="entry name" value="TOP1Ac"/>
    <property type="match status" value="1"/>
</dbReference>
<evidence type="ECO:0000256" key="3">
    <source>
        <dbReference type="ARBA" id="ARBA00009446"/>
    </source>
</evidence>
<dbReference type="STRING" id="1838285.SCAL_001062"/>
<dbReference type="InterPro" id="IPR013825">
    <property type="entry name" value="Topo_IA_cen_sub2"/>
</dbReference>
<accession>A0A1F2P8G1</accession>
<feature type="domain" description="Toprim" evidence="13">
    <location>
        <begin position="1"/>
        <end position="134"/>
    </location>
</feature>
<dbReference type="SMART" id="SM00437">
    <property type="entry name" value="TOP1Ac"/>
    <property type="match status" value="1"/>
</dbReference>
<dbReference type="PRINTS" id="PR00417">
    <property type="entry name" value="PRTPISMRASEI"/>
</dbReference>
<dbReference type="SUPFAM" id="SSF56712">
    <property type="entry name" value="Prokaryotic type I DNA topoisomerase"/>
    <property type="match status" value="1"/>
</dbReference>
<comment type="caution">
    <text evidence="12">Lacks conserved residue(s) required for the propagation of feature annotation.</text>
</comment>
<evidence type="ECO:0000256" key="6">
    <source>
        <dbReference type="ARBA" id="ARBA00022771"/>
    </source>
</evidence>
<dbReference type="PROSITE" id="PS50880">
    <property type="entry name" value="TOPRIM"/>
    <property type="match status" value="1"/>
</dbReference>
<dbReference type="PROSITE" id="PS52039">
    <property type="entry name" value="TOPO_IA_2"/>
    <property type="match status" value="1"/>
</dbReference>
<dbReference type="SUPFAM" id="SSF57783">
    <property type="entry name" value="Zinc beta-ribbon"/>
    <property type="match status" value="1"/>
</dbReference>
<dbReference type="GO" id="GO:0006310">
    <property type="term" value="P:DNA recombination"/>
    <property type="evidence" value="ECO:0007669"/>
    <property type="project" value="TreeGrafter"/>
</dbReference>
<dbReference type="SMART" id="SM00436">
    <property type="entry name" value="TOP1Bc"/>
    <property type="match status" value="1"/>
</dbReference>
<dbReference type="Gene3D" id="3.40.50.140">
    <property type="match status" value="1"/>
</dbReference>
<dbReference type="Gene3D" id="2.70.20.10">
    <property type="entry name" value="Topoisomerase I, domain 3"/>
    <property type="match status" value="1"/>
</dbReference>
<keyword evidence="7" id="KW-0862">Zinc</keyword>
<gene>
    <name evidence="12" type="primary">topA</name>
    <name evidence="15" type="ORF">SCAL_001062</name>
</gene>
<comment type="function">
    <text evidence="12">Releases the supercoiling and torsional tension of DNA, which is introduced during the DNA replication and transcription, by transiently cleaving and rejoining one strand of the DNA duplex. Introduces a single-strand break via transesterification at a target site in duplex DNA. The scissile phosphodiester is attacked by the catalytic tyrosine of the enzyme, resulting in the formation of a DNA-(5'-phosphotyrosyl)-enzyme intermediate and the expulsion of a 3'-OH DNA strand. The free DNA strand then undergoes passage around the unbroken strand, thus removing DNA supercoils. Finally, in the religation step, the DNA 3'-OH attacks the covalent intermediate to expel the active-site tyrosine and restore the DNA phosphodiester backbone.</text>
</comment>
<feature type="domain" description="Topo IA-type catalytic" evidence="14">
    <location>
        <begin position="152"/>
        <end position="560"/>
    </location>
</feature>
<feature type="site" description="Interaction with DNA" evidence="12">
    <location>
        <position position="494"/>
    </location>
</feature>
<dbReference type="Gene3D" id="1.10.460.10">
    <property type="entry name" value="Topoisomerase I, domain 2"/>
    <property type="match status" value="1"/>
</dbReference>
<comment type="catalytic activity">
    <reaction evidence="1 12">
        <text>ATP-independent breakage of single-stranded DNA, followed by passage and rejoining.</text>
        <dbReference type="EC" id="5.6.2.1"/>
    </reaction>
</comment>
<keyword evidence="8" id="KW-0460">Magnesium</keyword>
<dbReference type="GO" id="GO:0008270">
    <property type="term" value="F:zinc ion binding"/>
    <property type="evidence" value="ECO:0007669"/>
    <property type="project" value="UniProtKB-KW"/>
</dbReference>
<dbReference type="PANTHER" id="PTHR11390">
    <property type="entry name" value="PROKARYOTIC DNA TOPOISOMERASE"/>
    <property type="match status" value="1"/>
</dbReference>
<dbReference type="Gene3D" id="1.10.290.10">
    <property type="entry name" value="Topoisomerase I, domain 4"/>
    <property type="match status" value="1"/>
</dbReference>
<keyword evidence="16" id="KW-1185">Reference proteome</keyword>
<dbReference type="GO" id="GO:0003677">
    <property type="term" value="F:DNA binding"/>
    <property type="evidence" value="ECO:0007669"/>
    <property type="project" value="UniProtKB-KW"/>
</dbReference>
<evidence type="ECO:0000256" key="1">
    <source>
        <dbReference type="ARBA" id="ARBA00000213"/>
    </source>
</evidence>
<dbReference type="Gene3D" id="3.30.65.10">
    <property type="entry name" value="Bacterial Topoisomerase I, domain 1"/>
    <property type="match status" value="1"/>
</dbReference>
<evidence type="ECO:0000256" key="10">
    <source>
        <dbReference type="ARBA" id="ARBA00023125"/>
    </source>
</evidence>
<keyword evidence="5" id="KW-0677">Repeat</keyword>
<dbReference type="InterPro" id="IPR013498">
    <property type="entry name" value="Topo_IA_Znf"/>
</dbReference>
<evidence type="ECO:0000259" key="14">
    <source>
        <dbReference type="PROSITE" id="PS52039"/>
    </source>
</evidence>
<dbReference type="InterPro" id="IPR013824">
    <property type="entry name" value="Topo_IA_cen_sub1"/>
</dbReference>
<keyword evidence="4" id="KW-0479">Metal-binding</keyword>
<dbReference type="InterPro" id="IPR003601">
    <property type="entry name" value="Topo_IA_2"/>
</dbReference>
<dbReference type="PANTHER" id="PTHR11390:SF26">
    <property type="entry name" value="DNA TOPOISOMERASE 1"/>
    <property type="match status" value="1"/>
</dbReference>
<evidence type="ECO:0000259" key="13">
    <source>
        <dbReference type="PROSITE" id="PS50880"/>
    </source>
</evidence>
<dbReference type="Proteomes" id="UP000186940">
    <property type="component" value="Unassembled WGS sequence"/>
</dbReference>
<comment type="subunit">
    <text evidence="12">Monomer.</text>
</comment>
<dbReference type="FunFam" id="1.10.290.10:FF:000003">
    <property type="entry name" value="DNA topoisomerase"/>
    <property type="match status" value="1"/>
</dbReference>
<evidence type="ECO:0000256" key="7">
    <source>
        <dbReference type="ARBA" id="ARBA00022833"/>
    </source>
</evidence>
<dbReference type="InterPro" id="IPR028612">
    <property type="entry name" value="Topoisom_1_IA"/>
</dbReference>
<dbReference type="PATRIC" id="fig|1838285.3.peg.1080"/>
<evidence type="ECO:0000256" key="8">
    <source>
        <dbReference type="ARBA" id="ARBA00022842"/>
    </source>
</evidence>
<feature type="active site" description="O-(5'-phospho-DNA)-tyrosine intermediate" evidence="12">
    <location>
        <position position="307"/>
    </location>
</feature>
<dbReference type="AlphaFoldDB" id="A0A1F2P8G1"/>
<comment type="caution">
    <text evidence="15">The sequence shown here is derived from an EMBL/GenBank/DDBJ whole genome shotgun (WGS) entry which is preliminary data.</text>
</comment>
<dbReference type="HAMAP" id="MF_00952">
    <property type="entry name" value="Topoisom_1_prok"/>
    <property type="match status" value="1"/>
</dbReference>
<dbReference type="EMBL" id="LYOS01000003">
    <property type="protein sequence ID" value="OFV67687.1"/>
    <property type="molecule type" value="Genomic_DNA"/>
</dbReference>
<comment type="cofactor">
    <cofactor evidence="2">
        <name>Mg(2+)</name>
        <dbReference type="ChEBI" id="CHEBI:18420"/>
    </cofactor>
</comment>
<evidence type="ECO:0000256" key="4">
    <source>
        <dbReference type="ARBA" id="ARBA00022723"/>
    </source>
</evidence>
<dbReference type="Pfam" id="PF01396">
    <property type="entry name" value="Zn_ribbon_Top1"/>
    <property type="match status" value="1"/>
</dbReference>
<feature type="site" description="Interaction with DNA" evidence="12">
    <location>
        <position position="49"/>
    </location>
</feature>
<keyword evidence="11 12" id="KW-0413">Isomerase</keyword>
<dbReference type="Pfam" id="PF01751">
    <property type="entry name" value="Toprim"/>
    <property type="match status" value="1"/>
</dbReference>
<feature type="site" description="Interaction with DNA" evidence="12">
    <location>
        <position position="166"/>
    </location>
</feature>